<keyword evidence="5" id="KW-1185">Reference proteome</keyword>
<dbReference type="InterPro" id="IPR036291">
    <property type="entry name" value="NAD(P)-bd_dom_sf"/>
</dbReference>
<dbReference type="SMART" id="SM00822">
    <property type="entry name" value="PKS_KR"/>
    <property type="match status" value="1"/>
</dbReference>
<dbReference type="InterPro" id="IPR002347">
    <property type="entry name" value="SDR_fam"/>
</dbReference>
<dbReference type="InterPro" id="IPR057326">
    <property type="entry name" value="KR_dom"/>
</dbReference>
<accession>A0A553ZN86</accession>
<dbReference type="SUPFAM" id="SSF51735">
    <property type="entry name" value="NAD(P)-binding Rossmann-fold domains"/>
    <property type="match status" value="1"/>
</dbReference>
<evidence type="ECO:0000313" key="5">
    <source>
        <dbReference type="Proteomes" id="UP000320888"/>
    </source>
</evidence>
<protein>
    <submittedName>
        <fullName evidence="4">Glucose 1-dehydrogenase</fullName>
        <ecNumber evidence="4">1.1.1.47</ecNumber>
    </submittedName>
</protein>
<dbReference type="Proteomes" id="UP000320888">
    <property type="component" value="Unassembled WGS sequence"/>
</dbReference>
<comment type="similarity">
    <text evidence="1">Belongs to the short-chain dehydrogenases/reductases (SDR) family.</text>
</comment>
<dbReference type="PANTHER" id="PTHR24321:SF11">
    <property type="entry name" value="BLR0893 PROTEIN"/>
    <property type="match status" value="1"/>
</dbReference>
<dbReference type="EMBL" id="VKLS01000054">
    <property type="protein sequence ID" value="TSB42865.1"/>
    <property type="molecule type" value="Genomic_DNA"/>
</dbReference>
<dbReference type="PRINTS" id="PR00081">
    <property type="entry name" value="GDHRDH"/>
</dbReference>
<evidence type="ECO:0000259" key="3">
    <source>
        <dbReference type="SMART" id="SM00822"/>
    </source>
</evidence>
<comment type="caution">
    <text evidence="4">The sequence shown here is derived from an EMBL/GenBank/DDBJ whole genome shotgun (WGS) entry which is preliminary data.</text>
</comment>
<dbReference type="PROSITE" id="PS00061">
    <property type="entry name" value="ADH_SHORT"/>
    <property type="match status" value="1"/>
</dbReference>
<keyword evidence="2 4" id="KW-0560">Oxidoreductase</keyword>
<reference evidence="4 5" key="1">
    <citation type="submission" date="2019-07" db="EMBL/GenBank/DDBJ databases">
        <title>Draft genome for Streptomyces benahoarensis MZ03-48.</title>
        <authorList>
            <person name="Gonzalez-Pimentel J.L."/>
        </authorList>
    </citation>
    <scope>NUCLEOTIDE SEQUENCE [LARGE SCALE GENOMIC DNA]</scope>
    <source>
        <strain evidence="4 5">MZ03-48</strain>
    </source>
</reference>
<evidence type="ECO:0000313" key="4">
    <source>
        <dbReference type="EMBL" id="TSB42865.1"/>
    </source>
</evidence>
<gene>
    <name evidence="4" type="ORF">FNZ23_07635</name>
</gene>
<dbReference type="PRINTS" id="PR00080">
    <property type="entry name" value="SDRFAMILY"/>
</dbReference>
<feature type="domain" description="Ketoreductase" evidence="3">
    <location>
        <begin position="29"/>
        <end position="210"/>
    </location>
</feature>
<dbReference type="NCBIfam" id="NF005559">
    <property type="entry name" value="PRK07231.1"/>
    <property type="match status" value="1"/>
</dbReference>
<dbReference type="InterPro" id="IPR020904">
    <property type="entry name" value="Sc_DH/Rdtase_CS"/>
</dbReference>
<name>A0A553ZN86_9ACTN</name>
<organism evidence="4 5">
    <name type="scientific">Streptomyces benahoarensis</name>
    <dbReference type="NCBI Taxonomy" id="2595054"/>
    <lineage>
        <taxon>Bacteria</taxon>
        <taxon>Bacillati</taxon>
        <taxon>Actinomycetota</taxon>
        <taxon>Actinomycetes</taxon>
        <taxon>Kitasatosporales</taxon>
        <taxon>Streptomycetaceae</taxon>
        <taxon>Streptomyces</taxon>
    </lineage>
</organism>
<evidence type="ECO:0000256" key="2">
    <source>
        <dbReference type="ARBA" id="ARBA00023002"/>
    </source>
</evidence>
<dbReference type="PANTHER" id="PTHR24321">
    <property type="entry name" value="DEHYDROGENASES, SHORT CHAIN"/>
    <property type="match status" value="1"/>
</dbReference>
<dbReference type="AlphaFoldDB" id="A0A553ZN86"/>
<sequence>MGPAAGPRLVGMNHTSLTSTTVPGLLAGKVAFVTGAGRGIGAAAARLFAREGARVLLAARSADQLAAVAEEIRGEGGTADHVRCDLADPASVRAAVGRAVELYGRLDVAFNNGAAGQPPGPMDQLPEEEFDHVCTVTFKGVWVAMAAEIAAIRATAGRGAVVNTSSVGSLMANPELPVYGAAKAAVNSLTASAAATYGPEGIRVNAIAPGTTLTEMLREWDARSPGTIAQLNALTPLGRAADPDEVAQAAAWLLSDRASYVTGTVLRIDGGMRA</sequence>
<dbReference type="EC" id="1.1.1.47" evidence="4"/>
<proteinExistence type="inferred from homology"/>
<dbReference type="Pfam" id="PF13561">
    <property type="entry name" value="adh_short_C2"/>
    <property type="match status" value="1"/>
</dbReference>
<dbReference type="OrthoDB" id="4380821at2"/>
<dbReference type="CDD" id="cd05233">
    <property type="entry name" value="SDR_c"/>
    <property type="match status" value="1"/>
</dbReference>
<dbReference type="FunFam" id="3.40.50.720:FF:000084">
    <property type="entry name" value="Short-chain dehydrogenase reductase"/>
    <property type="match status" value="1"/>
</dbReference>
<evidence type="ECO:0000256" key="1">
    <source>
        <dbReference type="ARBA" id="ARBA00006484"/>
    </source>
</evidence>
<dbReference type="Gene3D" id="3.40.50.720">
    <property type="entry name" value="NAD(P)-binding Rossmann-like Domain"/>
    <property type="match status" value="1"/>
</dbReference>
<dbReference type="GO" id="GO:0047936">
    <property type="term" value="F:glucose 1-dehydrogenase [NAD(P)+] activity"/>
    <property type="evidence" value="ECO:0007669"/>
    <property type="project" value="UniProtKB-EC"/>
</dbReference>
<dbReference type="RefSeq" id="WP_143939627.1">
    <property type="nucleotide sequence ID" value="NZ_VKLS01000054.1"/>
</dbReference>